<dbReference type="EMBL" id="LAZR01023955">
    <property type="protein sequence ID" value="KKL76738.1"/>
    <property type="molecule type" value="Genomic_DNA"/>
</dbReference>
<sequence>IYASYSGARASGFVNGSSSNAKIHADNLGANAFGYALDADIHTQGLGASGGGYAKTSDIHAGGRGAFAFGNSSNGLIYAQSDNTVQWGPGTNAQEDSLQVGTTMRLKGTTGVPTGGLHDGDCWVDNSHQYQRSNGISHKVTPRFGFFAKEGSAGTATIGSTKSGVVFGYAALDSSYIKSGTGASHDGTLAGGVAVSTNDGYAAKISAAQGGAVAIGNAKSEYAVGKILASARGSFVFGNAYGDNANSYITASAVGAFAAGYALDGNITASGLGAHASGYASGYNILASGAGSCAFGSSVAEAITASAANAFQFGPGVNAQADSFGVGYNMRLKGTDGAPASDLHDGDIWVANSYVYIRSNGVSCKVANNPL</sequence>
<reference evidence="1" key="1">
    <citation type="journal article" date="2015" name="Nature">
        <title>Complex archaea that bridge the gap between prokaryotes and eukaryotes.</title>
        <authorList>
            <person name="Spang A."/>
            <person name="Saw J.H."/>
            <person name="Jorgensen S.L."/>
            <person name="Zaremba-Niedzwiedzka K."/>
            <person name="Martijn J."/>
            <person name="Lind A.E."/>
            <person name="van Eijk R."/>
            <person name="Schleper C."/>
            <person name="Guy L."/>
            <person name="Ettema T.J."/>
        </authorList>
    </citation>
    <scope>NUCLEOTIDE SEQUENCE</scope>
</reference>
<feature type="non-terminal residue" evidence="1">
    <location>
        <position position="1"/>
    </location>
</feature>
<comment type="caution">
    <text evidence="1">The sequence shown here is derived from an EMBL/GenBank/DDBJ whole genome shotgun (WGS) entry which is preliminary data.</text>
</comment>
<dbReference type="AlphaFoldDB" id="A0A0F9ERG5"/>
<gene>
    <name evidence="1" type="ORF">LCGC14_2041910</name>
</gene>
<name>A0A0F9ERG5_9ZZZZ</name>
<organism evidence="1">
    <name type="scientific">marine sediment metagenome</name>
    <dbReference type="NCBI Taxonomy" id="412755"/>
    <lineage>
        <taxon>unclassified sequences</taxon>
        <taxon>metagenomes</taxon>
        <taxon>ecological metagenomes</taxon>
    </lineage>
</organism>
<accession>A0A0F9ERG5</accession>
<proteinExistence type="predicted"/>
<protein>
    <submittedName>
        <fullName evidence="1">Uncharacterized protein</fullName>
    </submittedName>
</protein>
<evidence type="ECO:0000313" key="1">
    <source>
        <dbReference type="EMBL" id="KKL76738.1"/>
    </source>
</evidence>